<keyword evidence="3" id="KW-1185">Reference proteome</keyword>
<dbReference type="AlphaFoldDB" id="A0A8H3F5K1"/>
<organism evidence="2 3">
    <name type="scientific">Gomphillus americanus</name>
    <dbReference type="NCBI Taxonomy" id="1940652"/>
    <lineage>
        <taxon>Eukaryota</taxon>
        <taxon>Fungi</taxon>
        <taxon>Dikarya</taxon>
        <taxon>Ascomycota</taxon>
        <taxon>Pezizomycotina</taxon>
        <taxon>Lecanoromycetes</taxon>
        <taxon>OSLEUM clade</taxon>
        <taxon>Ostropomycetidae</taxon>
        <taxon>Ostropales</taxon>
        <taxon>Graphidaceae</taxon>
        <taxon>Gomphilloideae</taxon>
        <taxon>Gomphillus</taxon>
    </lineage>
</organism>
<sequence>MADIGINLVGWEAKVGLRSYSTRLSKKRKTISNSAPQEHLVFAIQSPLTATNNAQSNPGFLESSSPTAAPSQMKSDENDTKATTTSLAKYVATRSARGSIMTNTVQLLKDINDSMVFTTGFQVMD</sequence>
<name>A0A8H3F5K1_9LECA</name>
<dbReference type="Proteomes" id="UP000664169">
    <property type="component" value="Unassembled WGS sequence"/>
</dbReference>
<dbReference type="EMBL" id="CAJPDQ010000009">
    <property type="protein sequence ID" value="CAF9914721.1"/>
    <property type="molecule type" value="Genomic_DNA"/>
</dbReference>
<feature type="compositionally biased region" description="Polar residues" evidence="1">
    <location>
        <begin position="53"/>
        <end position="73"/>
    </location>
</feature>
<accession>A0A8H3F5K1</accession>
<proteinExistence type="predicted"/>
<protein>
    <submittedName>
        <fullName evidence="2">Uncharacterized protein</fullName>
    </submittedName>
</protein>
<comment type="caution">
    <text evidence="2">The sequence shown here is derived from an EMBL/GenBank/DDBJ whole genome shotgun (WGS) entry which is preliminary data.</text>
</comment>
<evidence type="ECO:0000313" key="2">
    <source>
        <dbReference type="EMBL" id="CAF9914721.1"/>
    </source>
</evidence>
<evidence type="ECO:0000313" key="3">
    <source>
        <dbReference type="Proteomes" id="UP000664169"/>
    </source>
</evidence>
<evidence type="ECO:0000256" key="1">
    <source>
        <dbReference type="SAM" id="MobiDB-lite"/>
    </source>
</evidence>
<gene>
    <name evidence="2" type="ORF">GOMPHAMPRED_008238</name>
</gene>
<reference evidence="2" key="1">
    <citation type="submission" date="2021-03" db="EMBL/GenBank/DDBJ databases">
        <authorList>
            <person name="Tagirdzhanova G."/>
        </authorList>
    </citation>
    <scope>NUCLEOTIDE SEQUENCE</scope>
</reference>
<feature type="region of interest" description="Disordered" evidence="1">
    <location>
        <begin position="53"/>
        <end position="84"/>
    </location>
</feature>